<keyword evidence="3" id="KW-0238">DNA-binding</keyword>
<dbReference type="GO" id="GO:0044826">
    <property type="term" value="P:viral genome integration into host DNA"/>
    <property type="evidence" value="ECO:0007669"/>
    <property type="project" value="UniProtKB-KW"/>
</dbReference>
<dbReference type="SUPFAM" id="SSF56349">
    <property type="entry name" value="DNA breaking-rejoining enzymes"/>
    <property type="match status" value="1"/>
</dbReference>
<reference evidence="9" key="1">
    <citation type="journal article" date="2015" name="Nature">
        <title>Complex archaea that bridge the gap between prokaryotes and eukaryotes.</title>
        <authorList>
            <person name="Spang A."/>
            <person name="Saw J.H."/>
            <person name="Jorgensen S.L."/>
            <person name="Zaremba-Niedzwiedzka K."/>
            <person name="Martijn J."/>
            <person name="Lind A.E."/>
            <person name="van Eijk R."/>
            <person name="Schleper C."/>
            <person name="Guy L."/>
            <person name="Ettema T.J."/>
        </authorList>
    </citation>
    <scope>NUCLEOTIDE SEQUENCE</scope>
</reference>
<evidence type="ECO:0000256" key="6">
    <source>
        <dbReference type="ARBA" id="ARBA00023296"/>
    </source>
</evidence>
<feature type="domain" description="Tyr recombinase" evidence="7">
    <location>
        <begin position="209"/>
        <end position="388"/>
    </location>
</feature>
<dbReference type="PANTHER" id="PTHR30629">
    <property type="entry name" value="PROPHAGE INTEGRASE"/>
    <property type="match status" value="1"/>
</dbReference>
<dbReference type="EMBL" id="LAZR01000005">
    <property type="protein sequence ID" value="KKO10357.1"/>
    <property type="molecule type" value="Genomic_DNA"/>
</dbReference>
<dbReference type="InterPro" id="IPR044068">
    <property type="entry name" value="CB"/>
</dbReference>
<dbReference type="GO" id="GO:0015074">
    <property type="term" value="P:DNA integration"/>
    <property type="evidence" value="ECO:0007669"/>
    <property type="project" value="UniProtKB-KW"/>
</dbReference>
<dbReference type="PROSITE" id="PS51900">
    <property type="entry name" value="CB"/>
    <property type="match status" value="1"/>
</dbReference>
<dbReference type="InterPro" id="IPR013762">
    <property type="entry name" value="Integrase-like_cat_sf"/>
</dbReference>
<dbReference type="Pfam" id="PF00589">
    <property type="entry name" value="Phage_integrase"/>
    <property type="match status" value="1"/>
</dbReference>
<evidence type="ECO:0000313" key="9">
    <source>
        <dbReference type="EMBL" id="KKO10357.1"/>
    </source>
</evidence>
<dbReference type="Gene3D" id="1.10.443.10">
    <property type="entry name" value="Intergrase catalytic core"/>
    <property type="match status" value="1"/>
</dbReference>
<keyword evidence="2" id="KW-0229">DNA integration</keyword>
<dbReference type="GO" id="GO:0003677">
    <property type="term" value="F:DNA binding"/>
    <property type="evidence" value="ECO:0007669"/>
    <property type="project" value="UniProtKB-KW"/>
</dbReference>
<dbReference type="Gene3D" id="1.10.150.130">
    <property type="match status" value="1"/>
</dbReference>
<keyword evidence="5" id="KW-1179">Viral genome integration</keyword>
<gene>
    <name evidence="9" type="ORF">LCGC14_0028960</name>
</gene>
<dbReference type="PROSITE" id="PS51898">
    <property type="entry name" value="TYR_RECOMBINASE"/>
    <property type="match status" value="1"/>
</dbReference>
<organism evidence="9">
    <name type="scientific">marine sediment metagenome</name>
    <dbReference type="NCBI Taxonomy" id="412755"/>
    <lineage>
        <taxon>unclassified sequences</taxon>
        <taxon>metagenomes</taxon>
        <taxon>ecological metagenomes</taxon>
    </lineage>
</organism>
<dbReference type="PANTHER" id="PTHR30629:SF2">
    <property type="entry name" value="PROPHAGE INTEGRASE INTS-RELATED"/>
    <property type="match status" value="1"/>
</dbReference>
<dbReference type="AlphaFoldDB" id="A0A0F9YDQ8"/>
<dbReference type="InterPro" id="IPR025166">
    <property type="entry name" value="Integrase_DNA_bind_dom"/>
</dbReference>
<keyword evidence="4" id="KW-0233">DNA recombination</keyword>
<dbReference type="InterPro" id="IPR050808">
    <property type="entry name" value="Phage_Integrase"/>
</dbReference>
<accession>A0A0F9YDQ8</accession>
<dbReference type="Gene3D" id="3.30.160.390">
    <property type="entry name" value="Integrase, DNA-binding domain"/>
    <property type="match status" value="1"/>
</dbReference>
<evidence type="ECO:0000256" key="1">
    <source>
        <dbReference type="ARBA" id="ARBA00008857"/>
    </source>
</evidence>
<keyword evidence="6" id="KW-1160">Virus entry into host cell</keyword>
<dbReference type="CDD" id="cd00801">
    <property type="entry name" value="INT_P4_C"/>
    <property type="match status" value="1"/>
</dbReference>
<evidence type="ECO:0000256" key="2">
    <source>
        <dbReference type="ARBA" id="ARBA00022908"/>
    </source>
</evidence>
<sequence>MGKLTTKGVQKLVRESNPGMTNDGDGLYLKIGKGGGASWIYRFRWNGRLRDMGLGSYADKTLSDARESAAENRKLVKQGIDPLAVREQKNEKKSVTVTVTHCAARYIQSHRRSWRNAKHARQWVSTLKTYVRPVIGNLPVEEVTTQDILKILTPIWTVKNETAKRVQGRIENILDFAAAHEYRDQVNPARWRGHLDKLLAKPSRVQKVNHHPAMPYDQVATFMGSVQLYKSMSSKALLFLILTATRTSEVLNAEWKEIDIGKATWQIPAERMKANREHRVPLSKQAIDLLLSLSRVKGNSFIFPGMKAGRPLSNMSLLQFMRGLGYGPSGEKGNYVPHGFRSSFRDWTGEVTSYPRDVAEMALAHAIENKVEAAYRRGDLFEKRRAMMQHWADYTFLV</sequence>
<evidence type="ECO:0000256" key="5">
    <source>
        <dbReference type="ARBA" id="ARBA00023195"/>
    </source>
</evidence>
<dbReference type="InterPro" id="IPR053876">
    <property type="entry name" value="Phage_int_M"/>
</dbReference>
<comment type="similarity">
    <text evidence="1">Belongs to the 'phage' integrase family.</text>
</comment>
<evidence type="ECO:0008006" key="10">
    <source>
        <dbReference type="Google" id="ProtNLM"/>
    </source>
</evidence>
<evidence type="ECO:0000256" key="4">
    <source>
        <dbReference type="ARBA" id="ARBA00023172"/>
    </source>
</evidence>
<dbReference type="GO" id="GO:0046718">
    <property type="term" value="P:symbiont entry into host cell"/>
    <property type="evidence" value="ECO:0007669"/>
    <property type="project" value="UniProtKB-KW"/>
</dbReference>
<evidence type="ECO:0000256" key="3">
    <source>
        <dbReference type="ARBA" id="ARBA00023125"/>
    </source>
</evidence>
<protein>
    <recommendedName>
        <fullName evidence="10">Tyr recombinase domain-containing protein</fullName>
    </recommendedName>
</protein>
<evidence type="ECO:0000259" key="7">
    <source>
        <dbReference type="PROSITE" id="PS51898"/>
    </source>
</evidence>
<dbReference type="InterPro" id="IPR038488">
    <property type="entry name" value="Integrase_DNA-bd_sf"/>
</dbReference>
<dbReference type="InterPro" id="IPR002104">
    <property type="entry name" value="Integrase_catalytic"/>
</dbReference>
<evidence type="ECO:0000259" key="8">
    <source>
        <dbReference type="PROSITE" id="PS51900"/>
    </source>
</evidence>
<dbReference type="Pfam" id="PF22022">
    <property type="entry name" value="Phage_int_M"/>
    <property type="match status" value="1"/>
</dbReference>
<dbReference type="GO" id="GO:0075713">
    <property type="term" value="P:establishment of integrated proviral latency"/>
    <property type="evidence" value="ECO:0007669"/>
    <property type="project" value="UniProtKB-KW"/>
</dbReference>
<dbReference type="InterPro" id="IPR011010">
    <property type="entry name" value="DNA_brk_join_enz"/>
</dbReference>
<name>A0A0F9YDQ8_9ZZZZ</name>
<dbReference type="GO" id="GO:0006310">
    <property type="term" value="P:DNA recombination"/>
    <property type="evidence" value="ECO:0007669"/>
    <property type="project" value="UniProtKB-KW"/>
</dbReference>
<dbReference type="InterPro" id="IPR010998">
    <property type="entry name" value="Integrase_recombinase_N"/>
</dbReference>
<dbReference type="Pfam" id="PF13356">
    <property type="entry name" value="Arm-DNA-bind_3"/>
    <property type="match status" value="1"/>
</dbReference>
<comment type="caution">
    <text evidence="9">The sequence shown here is derived from an EMBL/GenBank/DDBJ whole genome shotgun (WGS) entry which is preliminary data.</text>
</comment>
<feature type="domain" description="Core-binding (CB)" evidence="8">
    <location>
        <begin position="97"/>
        <end position="178"/>
    </location>
</feature>
<proteinExistence type="inferred from homology"/>